<sequence>MQLVDRSPWTTRPHGGPPHPMVDYQTTTMKPRTYRLEPSALERDVQRTRVNIQRNHRDNGV</sequence>
<keyword evidence="3" id="KW-1185">Reference proteome</keyword>
<gene>
    <name evidence="2" type="ORF">EYF80_050707</name>
</gene>
<dbReference type="Proteomes" id="UP000314294">
    <property type="component" value="Unassembled WGS sequence"/>
</dbReference>
<feature type="region of interest" description="Disordered" evidence="1">
    <location>
        <begin position="1"/>
        <end position="25"/>
    </location>
</feature>
<proteinExistence type="predicted"/>
<accession>A0A4Z2FED4</accession>
<evidence type="ECO:0000256" key="1">
    <source>
        <dbReference type="SAM" id="MobiDB-lite"/>
    </source>
</evidence>
<protein>
    <submittedName>
        <fullName evidence="2">Uncharacterized protein</fullName>
    </submittedName>
</protein>
<organism evidence="2 3">
    <name type="scientific">Liparis tanakae</name>
    <name type="common">Tanaka's snailfish</name>
    <dbReference type="NCBI Taxonomy" id="230148"/>
    <lineage>
        <taxon>Eukaryota</taxon>
        <taxon>Metazoa</taxon>
        <taxon>Chordata</taxon>
        <taxon>Craniata</taxon>
        <taxon>Vertebrata</taxon>
        <taxon>Euteleostomi</taxon>
        <taxon>Actinopterygii</taxon>
        <taxon>Neopterygii</taxon>
        <taxon>Teleostei</taxon>
        <taxon>Neoteleostei</taxon>
        <taxon>Acanthomorphata</taxon>
        <taxon>Eupercaria</taxon>
        <taxon>Perciformes</taxon>
        <taxon>Cottioidei</taxon>
        <taxon>Cottales</taxon>
        <taxon>Liparidae</taxon>
        <taxon>Liparis</taxon>
    </lineage>
</organism>
<evidence type="ECO:0000313" key="3">
    <source>
        <dbReference type="Proteomes" id="UP000314294"/>
    </source>
</evidence>
<name>A0A4Z2FED4_9TELE</name>
<dbReference type="AlphaFoldDB" id="A0A4Z2FED4"/>
<evidence type="ECO:0000313" key="2">
    <source>
        <dbReference type="EMBL" id="TNN39143.1"/>
    </source>
</evidence>
<dbReference type="EMBL" id="SRLO01001306">
    <property type="protein sequence ID" value="TNN39143.1"/>
    <property type="molecule type" value="Genomic_DNA"/>
</dbReference>
<reference evidence="2 3" key="1">
    <citation type="submission" date="2019-03" db="EMBL/GenBank/DDBJ databases">
        <title>First draft genome of Liparis tanakae, snailfish: a comprehensive survey of snailfish specific genes.</title>
        <authorList>
            <person name="Kim W."/>
            <person name="Song I."/>
            <person name="Jeong J.-H."/>
            <person name="Kim D."/>
            <person name="Kim S."/>
            <person name="Ryu S."/>
            <person name="Song J.Y."/>
            <person name="Lee S.K."/>
        </authorList>
    </citation>
    <scope>NUCLEOTIDE SEQUENCE [LARGE SCALE GENOMIC DNA]</scope>
    <source>
        <tissue evidence="2">Muscle</tissue>
    </source>
</reference>
<comment type="caution">
    <text evidence="2">The sequence shown here is derived from an EMBL/GenBank/DDBJ whole genome shotgun (WGS) entry which is preliminary data.</text>
</comment>